<dbReference type="SUPFAM" id="SSF53092">
    <property type="entry name" value="Creatinase/prolidase N-terminal domain"/>
    <property type="match status" value="1"/>
</dbReference>
<reference evidence="1 2" key="1">
    <citation type="journal article" date="2013" name="Genome Announc.">
        <title>Draft Genome Sequence of Arthrobacter crystallopoietes Strain BAB-32, Revealing Genes for Bioremediation.</title>
        <authorList>
            <person name="Joshi M.N."/>
            <person name="Pandit A.S."/>
            <person name="Sharma A."/>
            <person name="Pandya R.V."/>
            <person name="Desai S.M."/>
            <person name="Saxena A.K."/>
            <person name="Bagatharia S.B."/>
        </authorList>
    </citation>
    <scope>NUCLEOTIDE SEQUENCE [LARGE SCALE GENOMIC DNA]</scope>
    <source>
        <strain evidence="1 2">BAB-32</strain>
    </source>
</reference>
<keyword evidence="2" id="KW-1185">Reference proteome</keyword>
<dbReference type="EMBL" id="ANPE02000107">
    <property type="protein sequence ID" value="EMY34605.1"/>
    <property type="molecule type" value="Genomic_DNA"/>
</dbReference>
<dbReference type="Gene3D" id="3.40.350.10">
    <property type="entry name" value="Creatinase/prolidase N-terminal domain"/>
    <property type="match status" value="1"/>
</dbReference>
<evidence type="ECO:0000313" key="2">
    <source>
        <dbReference type="Proteomes" id="UP000010729"/>
    </source>
</evidence>
<evidence type="ECO:0000313" key="1">
    <source>
        <dbReference type="EMBL" id="EMY34605.1"/>
    </source>
</evidence>
<protein>
    <submittedName>
        <fullName evidence="1">Peptidase M24</fullName>
    </submittedName>
</protein>
<proteinExistence type="predicted"/>
<sequence length="54" mass="6016">MTIADSPVSSVSELERLKVLHNGEKQQLTFSDAEFERRLAGLRQIMAAKDLDAV</sequence>
<dbReference type="Proteomes" id="UP000010729">
    <property type="component" value="Unassembled WGS sequence"/>
</dbReference>
<dbReference type="InterPro" id="IPR029149">
    <property type="entry name" value="Creatin/AminoP/Spt16_N"/>
</dbReference>
<accession>N1UZV6</accession>
<name>N1UZV6_9MICC</name>
<dbReference type="AlphaFoldDB" id="N1UZV6"/>
<gene>
    <name evidence="1" type="ORF">D477_008778</name>
</gene>
<comment type="caution">
    <text evidence="1">The sequence shown here is derived from an EMBL/GenBank/DDBJ whole genome shotgun (WGS) entry which is preliminary data.</text>
</comment>
<organism evidence="1 2">
    <name type="scientific">Arthrobacter crystallopoietes BAB-32</name>
    <dbReference type="NCBI Taxonomy" id="1246476"/>
    <lineage>
        <taxon>Bacteria</taxon>
        <taxon>Bacillati</taxon>
        <taxon>Actinomycetota</taxon>
        <taxon>Actinomycetes</taxon>
        <taxon>Micrococcales</taxon>
        <taxon>Micrococcaceae</taxon>
        <taxon>Crystallibacter</taxon>
    </lineage>
</organism>
<feature type="non-terminal residue" evidence="1">
    <location>
        <position position="54"/>
    </location>
</feature>